<evidence type="ECO:0000313" key="5">
    <source>
        <dbReference type="Proteomes" id="UP000886653"/>
    </source>
</evidence>
<protein>
    <submittedName>
        <fullName evidence="4">Uncharacterized protein</fullName>
    </submittedName>
</protein>
<feature type="compositionally biased region" description="Low complexity" evidence="1">
    <location>
        <begin position="152"/>
        <end position="176"/>
    </location>
</feature>
<proteinExistence type="predicted"/>
<feature type="transmembrane region" description="Helical" evidence="2">
    <location>
        <begin position="272"/>
        <end position="296"/>
    </location>
</feature>
<name>A0A9P6NLF6_9BASI</name>
<feature type="signal peptide" evidence="3">
    <location>
        <begin position="1"/>
        <end position="18"/>
    </location>
</feature>
<keyword evidence="5" id="KW-1185">Reference proteome</keyword>
<evidence type="ECO:0000313" key="4">
    <source>
        <dbReference type="EMBL" id="KAG0145681.1"/>
    </source>
</evidence>
<accession>A0A9P6NLF6</accession>
<gene>
    <name evidence="4" type="ORF">CROQUDRAFT_671601</name>
</gene>
<feature type="region of interest" description="Disordered" evidence="1">
    <location>
        <begin position="443"/>
        <end position="473"/>
    </location>
</feature>
<keyword evidence="2" id="KW-0472">Membrane</keyword>
<dbReference type="EMBL" id="MU167272">
    <property type="protein sequence ID" value="KAG0145681.1"/>
    <property type="molecule type" value="Genomic_DNA"/>
</dbReference>
<keyword evidence="2" id="KW-1133">Transmembrane helix</keyword>
<keyword evidence="3" id="KW-0732">Signal</keyword>
<feature type="region of interest" description="Disordered" evidence="1">
    <location>
        <begin position="152"/>
        <end position="189"/>
    </location>
</feature>
<sequence length="537" mass="58318">MKIFPTFCALSFISFTIAQPRRHSDNSVPRARRWKFEDNNEPGHELFHLTRRQPLSTPHDVENQPWPQGQSVVAPDLGITKGLQLNQIHQNLQNSILEDPSPASTSNQVWMQVDNTATASNIPVLQVNSEISSRNRSSYSFLSNSLSLTRRASKPASSSHSSFLSSGDNVSDRSSSPAGLDDPVEFDMDSNDAHVNTVASPTPTATNVLAHATSLSLTTTPALAQPTHARTTVFPASTTPAYAVATSTAETSSTPSGSPNGNLSSYFESSNAAFPFAIMATVVAVILVLLVIISIVKFIAHRPSFADAKDYPEGFPWDPPQNGAQSMSTDKVGRGEVVKYGLSKAGTRHGGTSLSPFAQTSEGDWDIYQTVNEKSYQVSHRVTSWNSDRPLINSSRPSFDPPKMQFRVEQNSSAQLRYSRGSGLTLPSLVISPNVHSFDLQHRSPAPLSTSSGSITGWAQNRSALNSPSRKPGYAIAEPPTLAIYDPLRPESPYYDSQSATYDDDIDPAFLKQSSAHNNIRMPERGYDARSPIRAGV</sequence>
<evidence type="ECO:0000256" key="1">
    <source>
        <dbReference type="SAM" id="MobiDB-lite"/>
    </source>
</evidence>
<comment type="caution">
    <text evidence="4">The sequence shown here is derived from an EMBL/GenBank/DDBJ whole genome shotgun (WGS) entry which is preliminary data.</text>
</comment>
<feature type="chain" id="PRO_5040491251" evidence="3">
    <location>
        <begin position="19"/>
        <end position="537"/>
    </location>
</feature>
<evidence type="ECO:0000256" key="2">
    <source>
        <dbReference type="SAM" id="Phobius"/>
    </source>
</evidence>
<feature type="region of interest" description="Disordered" evidence="1">
    <location>
        <begin position="513"/>
        <end position="537"/>
    </location>
</feature>
<dbReference type="Proteomes" id="UP000886653">
    <property type="component" value="Unassembled WGS sequence"/>
</dbReference>
<organism evidence="4 5">
    <name type="scientific">Cronartium quercuum f. sp. fusiforme G11</name>
    <dbReference type="NCBI Taxonomy" id="708437"/>
    <lineage>
        <taxon>Eukaryota</taxon>
        <taxon>Fungi</taxon>
        <taxon>Dikarya</taxon>
        <taxon>Basidiomycota</taxon>
        <taxon>Pucciniomycotina</taxon>
        <taxon>Pucciniomycetes</taxon>
        <taxon>Pucciniales</taxon>
        <taxon>Coleosporiaceae</taxon>
        <taxon>Cronartium</taxon>
    </lineage>
</organism>
<dbReference type="AlphaFoldDB" id="A0A9P6NLF6"/>
<evidence type="ECO:0000256" key="3">
    <source>
        <dbReference type="SAM" id="SignalP"/>
    </source>
</evidence>
<keyword evidence="2" id="KW-0812">Transmembrane</keyword>
<feature type="compositionally biased region" description="Polar residues" evidence="1">
    <location>
        <begin position="447"/>
        <end position="469"/>
    </location>
</feature>
<dbReference type="OrthoDB" id="2503018at2759"/>
<reference evidence="4" key="1">
    <citation type="submission" date="2013-11" db="EMBL/GenBank/DDBJ databases">
        <title>Genome sequence of the fusiform rust pathogen reveals effectors for host alternation and coevolution with pine.</title>
        <authorList>
            <consortium name="DOE Joint Genome Institute"/>
            <person name="Smith K."/>
            <person name="Pendleton A."/>
            <person name="Kubisiak T."/>
            <person name="Anderson C."/>
            <person name="Salamov A."/>
            <person name="Aerts A."/>
            <person name="Riley R."/>
            <person name="Clum A."/>
            <person name="Lindquist E."/>
            <person name="Ence D."/>
            <person name="Campbell M."/>
            <person name="Kronenberg Z."/>
            <person name="Feau N."/>
            <person name="Dhillon B."/>
            <person name="Hamelin R."/>
            <person name="Burleigh J."/>
            <person name="Smith J."/>
            <person name="Yandell M."/>
            <person name="Nelson C."/>
            <person name="Grigoriev I."/>
            <person name="Davis J."/>
        </authorList>
    </citation>
    <scope>NUCLEOTIDE SEQUENCE</scope>
    <source>
        <strain evidence="4">G11</strain>
    </source>
</reference>